<dbReference type="SUPFAM" id="SSF51430">
    <property type="entry name" value="NAD(P)-linked oxidoreductase"/>
    <property type="match status" value="1"/>
</dbReference>
<sequence>EIVDGLAAMGAKYDGASSSQVALAWLLAQGPDIISIPGTKKIKYLHENVAAAKLTLSAEDVAAIRKLAADAEAQQGERYPPGLSETMFVETPALV</sequence>
<evidence type="ECO:0000313" key="4">
    <source>
        <dbReference type="Proteomes" id="UP001221757"/>
    </source>
</evidence>
<dbReference type="Gene3D" id="3.20.20.100">
    <property type="entry name" value="NADP-dependent oxidoreductase domain"/>
    <property type="match status" value="1"/>
</dbReference>
<gene>
    <name evidence="3" type="ORF">B0H17DRAFT_939200</name>
</gene>
<reference evidence="3" key="1">
    <citation type="submission" date="2023-03" db="EMBL/GenBank/DDBJ databases">
        <title>Massive genome expansion in bonnet fungi (Mycena s.s.) driven by repeated elements and novel gene families across ecological guilds.</title>
        <authorList>
            <consortium name="Lawrence Berkeley National Laboratory"/>
            <person name="Harder C.B."/>
            <person name="Miyauchi S."/>
            <person name="Viragh M."/>
            <person name="Kuo A."/>
            <person name="Thoen E."/>
            <person name="Andreopoulos B."/>
            <person name="Lu D."/>
            <person name="Skrede I."/>
            <person name="Drula E."/>
            <person name="Henrissat B."/>
            <person name="Morin E."/>
            <person name="Kohler A."/>
            <person name="Barry K."/>
            <person name="LaButti K."/>
            <person name="Morin E."/>
            <person name="Salamov A."/>
            <person name="Lipzen A."/>
            <person name="Mereny Z."/>
            <person name="Hegedus B."/>
            <person name="Baldrian P."/>
            <person name="Stursova M."/>
            <person name="Weitz H."/>
            <person name="Taylor A."/>
            <person name="Grigoriev I.V."/>
            <person name="Nagy L.G."/>
            <person name="Martin F."/>
            <person name="Kauserud H."/>
        </authorList>
    </citation>
    <scope>NUCLEOTIDE SEQUENCE</scope>
    <source>
        <strain evidence="3">CBHHK067</strain>
    </source>
</reference>
<dbReference type="Pfam" id="PF00248">
    <property type="entry name" value="Aldo_ket_red"/>
    <property type="match status" value="1"/>
</dbReference>
<dbReference type="InterPro" id="IPR050791">
    <property type="entry name" value="Aldo-Keto_reductase"/>
</dbReference>
<name>A0AAD7DBI1_MYCRO</name>
<feature type="non-terminal residue" evidence="3">
    <location>
        <position position="95"/>
    </location>
</feature>
<keyword evidence="4" id="KW-1185">Reference proteome</keyword>
<dbReference type="InterPro" id="IPR036812">
    <property type="entry name" value="NAD(P)_OxRdtase_dom_sf"/>
</dbReference>
<dbReference type="PANTHER" id="PTHR43625:SF40">
    <property type="entry name" value="ALDO-KETO REDUCTASE YAKC [NADP(+)]"/>
    <property type="match status" value="1"/>
</dbReference>
<protein>
    <recommendedName>
        <fullName evidence="2">NADP-dependent oxidoreductase domain-containing protein</fullName>
    </recommendedName>
</protein>
<dbReference type="GO" id="GO:0016491">
    <property type="term" value="F:oxidoreductase activity"/>
    <property type="evidence" value="ECO:0007669"/>
    <property type="project" value="UniProtKB-KW"/>
</dbReference>
<feature type="domain" description="NADP-dependent oxidoreductase" evidence="2">
    <location>
        <begin position="6"/>
        <end position="68"/>
    </location>
</feature>
<dbReference type="GO" id="GO:0005737">
    <property type="term" value="C:cytoplasm"/>
    <property type="evidence" value="ECO:0007669"/>
    <property type="project" value="TreeGrafter"/>
</dbReference>
<comment type="caution">
    <text evidence="3">The sequence shown here is derived from an EMBL/GenBank/DDBJ whole genome shotgun (WGS) entry which is preliminary data.</text>
</comment>
<dbReference type="EMBL" id="JARKIE010000085">
    <property type="protein sequence ID" value="KAJ7687748.1"/>
    <property type="molecule type" value="Genomic_DNA"/>
</dbReference>
<keyword evidence="1" id="KW-0560">Oxidoreductase</keyword>
<proteinExistence type="predicted"/>
<evidence type="ECO:0000259" key="2">
    <source>
        <dbReference type="Pfam" id="PF00248"/>
    </source>
</evidence>
<dbReference type="InterPro" id="IPR023210">
    <property type="entry name" value="NADP_OxRdtase_dom"/>
</dbReference>
<dbReference type="AlphaFoldDB" id="A0AAD7DBI1"/>
<evidence type="ECO:0000313" key="3">
    <source>
        <dbReference type="EMBL" id="KAJ7687748.1"/>
    </source>
</evidence>
<dbReference type="PANTHER" id="PTHR43625">
    <property type="entry name" value="AFLATOXIN B1 ALDEHYDE REDUCTASE"/>
    <property type="match status" value="1"/>
</dbReference>
<organism evidence="3 4">
    <name type="scientific">Mycena rosella</name>
    <name type="common">Pink bonnet</name>
    <name type="synonym">Agaricus rosellus</name>
    <dbReference type="NCBI Taxonomy" id="1033263"/>
    <lineage>
        <taxon>Eukaryota</taxon>
        <taxon>Fungi</taxon>
        <taxon>Dikarya</taxon>
        <taxon>Basidiomycota</taxon>
        <taxon>Agaricomycotina</taxon>
        <taxon>Agaricomycetes</taxon>
        <taxon>Agaricomycetidae</taxon>
        <taxon>Agaricales</taxon>
        <taxon>Marasmiineae</taxon>
        <taxon>Mycenaceae</taxon>
        <taxon>Mycena</taxon>
    </lineage>
</organism>
<accession>A0AAD7DBI1</accession>
<dbReference type="Proteomes" id="UP001221757">
    <property type="component" value="Unassembled WGS sequence"/>
</dbReference>
<evidence type="ECO:0000256" key="1">
    <source>
        <dbReference type="ARBA" id="ARBA00023002"/>
    </source>
</evidence>